<gene>
    <name evidence="2" type="ORF">NQT62_14070</name>
</gene>
<evidence type="ECO:0000313" key="3">
    <source>
        <dbReference type="Proteomes" id="UP001204142"/>
    </source>
</evidence>
<reference evidence="2 3" key="1">
    <citation type="submission" date="2022-07" db="EMBL/GenBank/DDBJ databases">
        <authorList>
            <person name="Xamxidin M."/>
            <person name="Wu M."/>
        </authorList>
    </citation>
    <scope>NUCLEOTIDE SEQUENCE [LARGE SCALE GENOMIC DNA]</scope>
    <source>
        <strain evidence="2 3">NBRC 111650</strain>
    </source>
</reference>
<accession>A0ABT1WL75</accession>
<proteinExistence type="predicted"/>
<dbReference type="Proteomes" id="UP001204142">
    <property type="component" value="Unassembled WGS sequence"/>
</dbReference>
<name>A0ABT1WL75_9BURK</name>
<dbReference type="RefSeq" id="WP_256765368.1">
    <property type="nucleotide sequence ID" value="NZ_JANIGO010000005.1"/>
</dbReference>
<organism evidence="2 3">
    <name type="scientific">Limnobacter humi</name>
    <dbReference type="NCBI Taxonomy" id="1778671"/>
    <lineage>
        <taxon>Bacteria</taxon>
        <taxon>Pseudomonadati</taxon>
        <taxon>Pseudomonadota</taxon>
        <taxon>Betaproteobacteria</taxon>
        <taxon>Burkholderiales</taxon>
        <taxon>Burkholderiaceae</taxon>
        <taxon>Limnobacter</taxon>
    </lineage>
</organism>
<protein>
    <submittedName>
        <fullName evidence="2">Uncharacterized protein</fullName>
    </submittedName>
</protein>
<evidence type="ECO:0000313" key="2">
    <source>
        <dbReference type="EMBL" id="MCQ8897564.1"/>
    </source>
</evidence>
<keyword evidence="3" id="KW-1185">Reference proteome</keyword>
<evidence type="ECO:0000256" key="1">
    <source>
        <dbReference type="SAM" id="MobiDB-lite"/>
    </source>
</evidence>
<feature type="region of interest" description="Disordered" evidence="1">
    <location>
        <begin position="1"/>
        <end position="20"/>
    </location>
</feature>
<sequence length="203" mass="22470">MPEPSTGTTQPTITAQPTSTVSQPVQLLPKLGHAYAVIELTDAVHRLMIQLLAQSMNTQAARFCQPDFGLMALALSNCESMLKYVHPDMLHDYRLTARHTDDGLHIELSSGPTEKPDIHLDYRVNLENKEEGVYGPAPGTRERLLVCGRHAVPGSSQPIVGHFTYHRDPFCNARVHWANTPPAFDPVQSLTYALAVQRSPEQP</sequence>
<comment type="caution">
    <text evidence="2">The sequence shown here is derived from an EMBL/GenBank/DDBJ whole genome shotgun (WGS) entry which is preliminary data.</text>
</comment>
<dbReference type="EMBL" id="JANIGO010000005">
    <property type="protein sequence ID" value="MCQ8897564.1"/>
    <property type="molecule type" value="Genomic_DNA"/>
</dbReference>